<accession>A0ABR9YUM4</accession>
<evidence type="ECO:0000256" key="3">
    <source>
        <dbReference type="ARBA" id="ARBA00022801"/>
    </source>
</evidence>
<comment type="subunit">
    <text evidence="5">Homotetramer.</text>
</comment>
<feature type="binding site" evidence="5">
    <location>
        <position position="233"/>
    </location>
    <ligand>
        <name>substrate</name>
    </ligand>
</feature>
<comment type="catalytic activity">
    <reaction evidence="4 5">
        <text>L-glutamine + H2O = L-glutamate + NH4(+)</text>
        <dbReference type="Rhea" id="RHEA:15889"/>
        <dbReference type="ChEBI" id="CHEBI:15377"/>
        <dbReference type="ChEBI" id="CHEBI:28938"/>
        <dbReference type="ChEBI" id="CHEBI:29985"/>
        <dbReference type="ChEBI" id="CHEBI:58359"/>
        <dbReference type="EC" id="3.5.1.2"/>
    </reaction>
</comment>
<feature type="signal peptide" evidence="6">
    <location>
        <begin position="1"/>
        <end position="30"/>
    </location>
</feature>
<comment type="caution">
    <text evidence="7">The sequence shown here is derived from an EMBL/GenBank/DDBJ whole genome shotgun (WGS) entry which is preliminary data.</text>
</comment>
<feature type="binding site" evidence="5">
    <location>
        <position position="101"/>
    </location>
    <ligand>
        <name>substrate</name>
    </ligand>
</feature>
<comment type="similarity">
    <text evidence="1 5">Belongs to the glutaminase family.</text>
</comment>
<dbReference type="Gene3D" id="3.40.710.10">
    <property type="entry name" value="DD-peptidase/beta-lactamase superfamily"/>
    <property type="match status" value="1"/>
</dbReference>
<evidence type="ECO:0000313" key="8">
    <source>
        <dbReference type="Proteomes" id="UP000662701"/>
    </source>
</evidence>
<evidence type="ECO:0000256" key="6">
    <source>
        <dbReference type="SAM" id="SignalP"/>
    </source>
</evidence>
<dbReference type="GO" id="GO:0004359">
    <property type="term" value="F:glutaminase activity"/>
    <property type="evidence" value="ECO:0007669"/>
    <property type="project" value="UniProtKB-EC"/>
</dbReference>
<dbReference type="NCBIfam" id="TIGR03814">
    <property type="entry name" value="Gln_ase"/>
    <property type="match status" value="1"/>
</dbReference>
<dbReference type="InterPro" id="IPR015868">
    <property type="entry name" value="Glutaminase"/>
</dbReference>
<keyword evidence="6" id="KW-0732">Signal</keyword>
<feature type="binding site" evidence="5">
    <location>
        <position position="202"/>
    </location>
    <ligand>
        <name>substrate</name>
    </ligand>
</feature>
<gene>
    <name evidence="5 7" type="primary">glsA</name>
    <name evidence="7" type="ORF">HKD19_06735</name>
</gene>
<dbReference type="PANTHER" id="PTHR12544">
    <property type="entry name" value="GLUTAMINASE"/>
    <property type="match status" value="1"/>
</dbReference>
<dbReference type="Pfam" id="PF04960">
    <property type="entry name" value="Glutaminase"/>
    <property type="match status" value="1"/>
</dbReference>
<feature type="binding site" evidence="5">
    <location>
        <position position="303"/>
    </location>
    <ligand>
        <name>substrate</name>
    </ligand>
</feature>
<organism evidence="7 8">
    <name type="scientific">Gluconobacter cadivus</name>
    <dbReference type="NCBI Taxonomy" id="2728101"/>
    <lineage>
        <taxon>Bacteria</taxon>
        <taxon>Pseudomonadati</taxon>
        <taxon>Pseudomonadota</taxon>
        <taxon>Alphaproteobacteria</taxon>
        <taxon>Acetobacterales</taxon>
        <taxon>Acetobacteraceae</taxon>
        <taxon>Gluconobacter</taxon>
    </lineage>
</organism>
<evidence type="ECO:0000256" key="2">
    <source>
        <dbReference type="ARBA" id="ARBA00012918"/>
    </source>
</evidence>
<dbReference type="SUPFAM" id="SSF56601">
    <property type="entry name" value="beta-lactamase/transpeptidase-like"/>
    <property type="match status" value="1"/>
</dbReference>
<dbReference type="EMBL" id="JABCQH010000004">
    <property type="protein sequence ID" value="MBF0888241.1"/>
    <property type="molecule type" value="Genomic_DNA"/>
</dbReference>
<dbReference type="HAMAP" id="MF_00313">
    <property type="entry name" value="Glutaminase"/>
    <property type="match status" value="1"/>
</dbReference>
<keyword evidence="5" id="KW-0007">Acetylation</keyword>
<feature type="binding site" evidence="5">
    <location>
        <position position="209"/>
    </location>
    <ligand>
        <name>substrate</name>
    </ligand>
</feature>
<dbReference type="NCBIfam" id="NF009020">
    <property type="entry name" value="PRK12356.1"/>
    <property type="match status" value="1"/>
</dbReference>
<feature type="binding site" evidence="5">
    <location>
        <position position="158"/>
    </location>
    <ligand>
        <name>substrate</name>
    </ligand>
</feature>
<dbReference type="Proteomes" id="UP000662701">
    <property type="component" value="Unassembled WGS sequence"/>
</dbReference>
<reference evidence="7" key="1">
    <citation type="submission" date="2020-04" db="EMBL/GenBank/DDBJ databases">
        <authorList>
            <person name="Sombolestani A."/>
        </authorList>
    </citation>
    <scope>NUCLEOTIDE SEQUENCE</scope>
    <source>
        <strain evidence="7">LMG 1745</strain>
    </source>
</reference>
<keyword evidence="3 5" id="KW-0378">Hydrolase</keyword>
<protein>
    <recommendedName>
        <fullName evidence="2 5">Glutaminase</fullName>
        <ecNumber evidence="2 5">3.5.1.2</ecNumber>
    </recommendedName>
</protein>
<keyword evidence="8" id="KW-1185">Reference proteome</keyword>
<evidence type="ECO:0000256" key="4">
    <source>
        <dbReference type="ARBA" id="ARBA00049534"/>
    </source>
</evidence>
<evidence type="ECO:0000256" key="1">
    <source>
        <dbReference type="ARBA" id="ARBA00011076"/>
    </source>
</evidence>
<name>A0ABR9YUM4_9PROT</name>
<proteinExistence type="inferred from homology"/>
<feature type="binding site" evidence="5">
    <location>
        <position position="285"/>
    </location>
    <ligand>
        <name>substrate</name>
    </ligand>
</feature>
<dbReference type="PANTHER" id="PTHR12544:SF48">
    <property type="entry name" value="GLUTAMINASE 1"/>
    <property type="match status" value="1"/>
</dbReference>
<reference evidence="7" key="2">
    <citation type="submission" date="2020-11" db="EMBL/GenBank/DDBJ databases">
        <title>Description of novel Gluconobacter species.</title>
        <authorList>
            <person name="Cleenwerck I."/>
            <person name="Cnockaert M."/>
            <person name="Borremans W."/>
            <person name="Wieme A.D."/>
            <person name="De Vuyst L."/>
            <person name="Vandamme P."/>
        </authorList>
    </citation>
    <scope>NUCLEOTIDE SEQUENCE</scope>
    <source>
        <strain evidence="7">LMG 1745</strain>
    </source>
</reference>
<evidence type="ECO:0000256" key="5">
    <source>
        <dbReference type="HAMAP-Rule" id="MF_00313"/>
    </source>
</evidence>
<dbReference type="InterPro" id="IPR012338">
    <property type="entry name" value="Beta-lactam/transpept-like"/>
</dbReference>
<evidence type="ECO:0000313" key="7">
    <source>
        <dbReference type="EMBL" id="MBF0888241.1"/>
    </source>
</evidence>
<sequence>MTRKKSFPGYLNTAAIASYVVFCITQAALARDFSQQAPASNIQQVVDRAYNHYKTITDGSNASYISYLAKANTKLYGIAVVTTDGKIFEAGDAEHLFPVESIAKVFTLAHVLKVQGAKTVQNKIGVNATGLPFNSALAIELNNDKLTGSPPPGNPLVNAGAIATASLVDGKSLEEKWNMLLKEASAFAGHSLMLNKDVYDSEMADNQHNLAIAVLLKSYKSLYADPTETIDLYTRECSYDVTAKDLAVMGATLANGGTNPLTHQAVTDAETSARVLAVMATAGLYNTSGEWLYNVGLPAKSGVGGGIVAVVPGKMAIAVYSSPLDAAGNSVRGQLAIQSIAQDLGVNIFKIQMQK</sequence>
<feature type="chain" id="PRO_5046187447" description="Glutaminase" evidence="6">
    <location>
        <begin position="31"/>
        <end position="355"/>
    </location>
</feature>
<dbReference type="EC" id="3.5.1.2" evidence="2 5"/>